<sequence length="243" mass="28204">MKMNAKYISIYHKLIEQIEKGAFTVGSKIPSEKSLMEQFDVSRDTIRKSLQMLEQNGYINKVKGKGSFILDTAKLNFPVTGLISFKELSNQIGREAETIVEILEKKWPSKFIREQLEIDEQTAIWKVVRARKIDGKKIILDKEYYNSSYVEKLSRSICEGSIFDYIENTLHLTIGFAKKEIVVQACTEDDQKYLDLDGYDMVVVVNTFVYLDDGSLLQYGQSRHRPDKFKFVDFARRIQQVNE</sequence>
<dbReference type="InterPro" id="IPR036390">
    <property type="entry name" value="WH_DNA-bd_sf"/>
</dbReference>
<protein>
    <recommendedName>
        <fullName evidence="4">Trehalose operon repressor</fullName>
    </recommendedName>
</protein>
<organism evidence="6 7">
    <name type="scientific">Gottfriedia acidiceleris</name>
    <dbReference type="NCBI Taxonomy" id="371036"/>
    <lineage>
        <taxon>Bacteria</taxon>
        <taxon>Bacillati</taxon>
        <taxon>Bacillota</taxon>
        <taxon>Bacilli</taxon>
        <taxon>Bacillales</taxon>
        <taxon>Bacillaceae</taxon>
        <taxon>Gottfriedia</taxon>
    </lineage>
</organism>
<dbReference type="PANTHER" id="PTHR44846:SF12">
    <property type="entry name" value="HTH-TYPE TRANSCRIPTIONAL REGULATOR TRER"/>
    <property type="match status" value="1"/>
</dbReference>
<evidence type="ECO:0000256" key="4">
    <source>
        <dbReference type="NCBIfam" id="TIGR02404"/>
    </source>
</evidence>
<dbReference type="InterPro" id="IPR012770">
    <property type="entry name" value="TreR"/>
</dbReference>
<dbReference type="SUPFAM" id="SSF46785">
    <property type="entry name" value="Winged helix' DNA-binding domain"/>
    <property type="match status" value="1"/>
</dbReference>
<gene>
    <name evidence="6" type="primary">treR</name>
    <name evidence="6" type="ORF">MY490_21615</name>
</gene>
<dbReference type="InterPro" id="IPR011663">
    <property type="entry name" value="UTRA"/>
</dbReference>
<dbReference type="InterPro" id="IPR036388">
    <property type="entry name" value="WH-like_DNA-bd_sf"/>
</dbReference>
<dbReference type="SMART" id="SM00866">
    <property type="entry name" value="UTRA"/>
    <property type="match status" value="1"/>
</dbReference>
<name>A0ABY4JT79_9BACI</name>
<keyword evidence="2" id="KW-0238">DNA-binding</keyword>
<evidence type="ECO:0000256" key="1">
    <source>
        <dbReference type="ARBA" id="ARBA00023015"/>
    </source>
</evidence>
<evidence type="ECO:0000256" key="2">
    <source>
        <dbReference type="ARBA" id="ARBA00023125"/>
    </source>
</evidence>
<dbReference type="InterPro" id="IPR028978">
    <property type="entry name" value="Chorismate_lyase_/UTRA_dom_sf"/>
</dbReference>
<proteinExistence type="predicted"/>
<dbReference type="Gene3D" id="3.40.1410.10">
    <property type="entry name" value="Chorismate lyase-like"/>
    <property type="match status" value="1"/>
</dbReference>
<dbReference type="CDD" id="cd07377">
    <property type="entry name" value="WHTH_GntR"/>
    <property type="match status" value="1"/>
</dbReference>
<dbReference type="Pfam" id="PF07702">
    <property type="entry name" value="UTRA"/>
    <property type="match status" value="1"/>
</dbReference>
<feature type="domain" description="HTH gntR-type" evidence="5">
    <location>
        <begin position="4"/>
        <end position="72"/>
    </location>
</feature>
<evidence type="ECO:0000259" key="5">
    <source>
        <dbReference type="PROSITE" id="PS50949"/>
    </source>
</evidence>
<keyword evidence="1" id="KW-0805">Transcription regulation</keyword>
<dbReference type="PRINTS" id="PR00035">
    <property type="entry name" value="HTHGNTR"/>
</dbReference>
<dbReference type="SMART" id="SM00345">
    <property type="entry name" value="HTH_GNTR"/>
    <property type="match status" value="1"/>
</dbReference>
<accession>A0ABY4JT79</accession>
<dbReference type="Gene3D" id="1.10.10.10">
    <property type="entry name" value="Winged helix-like DNA-binding domain superfamily/Winged helix DNA-binding domain"/>
    <property type="match status" value="1"/>
</dbReference>
<dbReference type="NCBIfam" id="TIGR02404">
    <property type="entry name" value="trehalos_R_Bsub"/>
    <property type="match status" value="1"/>
</dbReference>
<dbReference type="PROSITE" id="PS50949">
    <property type="entry name" value="HTH_GNTR"/>
    <property type="match status" value="1"/>
</dbReference>
<dbReference type="Proteomes" id="UP000830639">
    <property type="component" value="Chromosome"/>
</dbReference>
<dbReference type="Pfam" id="PF00392">
    <property type="entry name" value="GntR"/>
    <property type="match status" value="1"/>
</dbReference>
<evidence type="ECO:0000256" key="3">
    <source>
        <dbReference type="ARBA" id="ARBA00023163"/>
    </source>
</evidence>
<evidence type="ECO:0000313" key="7">
    <source>
        <dbReference type="Proteomes" id="UP000830639"/>
    </source>
</evidence>
<evidence type="ECO:0000313" key="6">
    <source>
        <dbReference type="EMBL" id="UPM56574.1"/>
    </source>
</evidence>
<reference evidence="6 7" key="1">
    <citation type="submission" date="2022-04" db="EMBL/GenBank/DDBJ databases">
        <title>Mechanism of arsenic methylation and mitigation arsenic toxicity by Bacillus sp. LH14 from an Arsenic-Contaminated Paddy Soil.</title>
        <authorList>
            <person name="Wang D."/>
        </authorList>
    </citation>
    <scope>NUCLEOTIDE SEQUENCE [LARGE SCALE GENOMIC DNA]</scope>
    <source>
        <strain evidence="6 7">LH14</strain>
    </source>
</reference>
<dbReference type="SUPFAM" id="SSF64288">
    <property type="entry name" value="Chorismate lyase-like"/>
    <property type="match status" value="1"/>
</dbReference>
<dbReference type="PANTHER" id="PTHR44846">
    <property type="entry name" value="MANNOSYL-D-GLYCERATE TRANSPORT/METABOLISM SYSTEM REPRESSOR MNGR-RELATED"/>
    <property type="match status" value="1"/>
</dbReference>
<dbReference type="EMBL" id="CP096034">
    <property type="protein sequence ID" value="UPM56574.1"/>
    <property type="molecule type" value="Genomic_DNA"/>
</dbReference>
<dbReference type="InterPro" id="IPR050679">
    <property type="entry name" value="Bact_HTH_transcr_reg"/>
</dbReference>
<keyword evidence="7" id="KW-1185">Reference proteome</keyword>
<keyword evidence="3" id="KW-0804">Transcription</keyword>
<dbReference type="InterPro" id="IPR000524">
    <property type="entry name" value="Tscrpt_reg_HTH_GntR"/>
</dbReference>